<evidence type="ECO:0000313" key="3">
    <source>
        <dbReference type="EMBL" id="KKC32473.1"/>
    </source>
</evidence>
<dbReference type="SMART" id="SM00749">
    <property type="entry name" value="BON"/>
    <property type="match status" value="3"/>
</dbReference>
<reference evidence="3 5" key="1">
    <citation type="submission" date="2015-03" db="EMBL/GenBank/DDBJ databases">
        <authorList>
            <person name="Lepp D."/>
            <person name="Hassan Y.I."/>
            <person name="Li X.-Z."/>
            <person name="Zhou T."/>
        </authorList>
    </citation>
    <scope>NUCLEOTIDE SEQUENCE [LARGE SCALE GENOMIC DNA]</scope>
    <source>
        <strain evidence="3 5">Cr7-05</strain>
    </source>
</reference>
<feature type="domain" description="BON" evidence="2">
    <location>
        <begin position="77"/>
        <end position="145"/>
    </location>
</feature>
<evidence type="ECO:0000259" key="2">
    <source>
        <dbReference type="PROSITE" id="PS50914"/>
    </source>
</evidence>
<evidence type="ECO:0000256" key="1">
    <source>
        <dbReference type="ARBA" id="ARBA00022729"/>
    </source>
</evidence>
<dbReference type="RefSeq" id="WP_046171586.1">
    <property type="nucleotide sequence ID" value="NZ_FOMB01000002.1"/>
</dbReference>
<reference evidence="4 6" key="2">
    <citation type="submission" date="2016-10" db="EMBL/GenBank/DDBJ databases">
        <authorList>
            <person name="de Groot N.N."/>
        </authorList>
    </citation>
    <scope>NUCLEOTIDE SEQUENCE [LARGE SCALE GENOMIC DNA]</scope>
    <source>
        <strain evidence="4 6">CGMCC 1.10210</strain>
    </source>
</reference>
<dbReference type="PANTHER" id="PTHR34606:SF4">
    <property type="entry name" value="OUTER MEMBRANE LIPOPROTEIN DOLP"/>
    <property type="match status" value="1"/>
</dbReference>
<dbReference type="Pfam" id="PF04972">
    <property type="entry name" value="BON"/>
    <property type="match status" value="3"/>
</dbReference>
<organism evidence="4 6">
    <name type="scientific">Devosia psychrophila</name>
    <dbReference type="NCBI Taxonomy" id="728005"/>
    <lineage>
        <taxon>Bacteria</taxon>
        <taxon>Pseudomonadati</taxon>
        <taxon>Pseudomonadota</taxon>
        <taxon>Alphaproteobacteria</taxon>
        <taxon>Hyphomicrobiales</taxon>
        <taxon>Devosiaceae</taxon>
        <taxon>Devosia</taxon>
    </lineage>
</organism>
<dbReference type="PATRIC" id="fig|728005.3.peg.922"/>
<dbReference type="Proteomes" id="UP000033519">
    <property type="component" value="Unassembled WGS sequence"/>
</dbReference>
<keyword evidence="3" id="KW-0032">Aminotransferase</keyword>
<dbReference type="EMBL" id="LAPV01000134">
    <property type="protein sequence ID" value="KKC32473.1"/>
    <property type="molecule type" value="Genomic_DNA"/>
</dbReference>
<dbReference type="EMBL" id="FOMB01000002">
    <property type="protein sequence ID" value="SFC15790.1"/>
    <property type="molecule type" value="Genomic_DNA"/>
</dbReference>
<evidence type="ECO:0000313" key="6">
    <source>
        <dbReference type="Proteomes" id="UP000182258"/>
    </source>
</evidence>
<sequence>MNDTKLRQDILDELDFTPGIDANDVGVAVENGIVTITGHVANYPQKSTVERVVSRIKGVRGIAEELEVRFAGTNGNADDEIARRAVESMKWNVVVPDENLQVKVQRGWVTLTGTVDWNFEKNSAEHAVRGLHGVLGVSNMIQIRARATPDNVKKRIEDSLKRNAELEASGIRVNVIGSKVTLEGKVKAWSERRLVEDAAWATPGVSSVVDHLGIA</sequence>
<dbReference type="GO" id="GO:0008483">
    <property type="term" value="F:transaminase activity"/>
    <property type="evidence" value="ECO:0007669"/>
    <property type="project" value="UniProtKB-KW"/>
</dbReference>
<dbReference type="OrthoDB" id="870892at2"/>
<dbReference type="InterPro" id="IPR007055">
    <property type="entry name" value="BON_dom"/>
</dbReference>
<dbReference type="Gene3D" id="3.30.1340.30">
    <property type="match status" value="3"/>
</dbReference>
<keyword evidence="5" id="KW-1185">Reference proteome</keyword>
<gene>
    <name evidence="4" type="ORF">SAMN04488059_102323</name>
    <name evidence="3" type="ORF">WH91_13760</name>
</gene>
<proteinExistence type="predicted"/>
<dbReference type="PANTHER" id="PTHR34606">
    <property type="entry name" value="BON DOMAIN-CONTAINING PROTEIN"/>
    <property type="match status" value="1"/>
</dbReference>
<keyword evidence="1" id="KW-0732">Signal</keyword>
<dbReference type="InterPro" id="IPR051686">
    <property type="entry name" value="Lipoprotein_DolP"/>
</dbReference>
<dbReference type="STRING" id="728005.SAMN04488059_102323"/>
<evidence type="ECO:0000313" key="5">
    <source>
        <dbReference type="Proteomes" id="UP000033519"/>
    </source>
</evidence>
<feature type="domain" description="BON" evidence="2">
    <location>
        <begin position="148"/>
        <end position="215"/>
    </location>
</feature>
<accession>A0A0F5PV15</accession>
<dbReference type="PROSITE" id="PS50914">
    <property type="entry name" value="BON"/>
    <property type="match status" value="3"/>
</dbReference>
<feature type="domain" description="BON" evidence="2">
    <location>
        <begin position="2"/>
        <end position="70"/>
    </location>
</feature>
<name>A0A0F5PV15_9HYPH</name>
<evidence type="ECO:0000313" key="4">
    <source>
        <dbReference type="EMBL" id="SFC15790.1"/>
    </source>
</evidence>
<dbReference type="AlphaFoldDB" id="A0A0F5PV15"/>
<keyword evidence="3" id="KW-0808">Transferase</keyword>
<dbReference type="Proteomes" id="UP000182258">
    <property type="component" value="Unassembled WGS sequence"/>
</dbReference>
<protein>
    <submittedName>
        <fullName evidence="3">Ornithine aminotransferase</fullName>
    </submittedName>
    <submittedName>
        <fullName evidence="4">Osmotically-inducible protein OsmY, contains BON domain</fullName>
    </submittedName>
</protein>
<dbReference type="InterPro" id="IPR014004">
    <property type="entry name" value="Transpt-assoc_nodulatn_dom_bac"/>
</dbReference>